<keyword evidence="3" id="KW-1185">Reference proteome</keyword>
<protein>
    <submittedName>
        <fullName evidence="2">Uncharacterized protein</fullName>
    </submittedName>
</protein>
<feature type="region of interest" description="Disordered" evidence="1">
    <location>
        <begin position="20"/>
        <end position="41"/>
    </location>
</feature>
<evidence type="ECO:0000313" key="2">
    <source>
        <dbReference type="EMBL" id="KAF2011247.1"/>
    </source>
</evidence>
<sequence length="77" mass="8350">METFLSLLIPTNTAICSLPVKPQHRPINPTSSSLSISSPASTRPIHTTLLALNSHKKPHEDHIKKDKTITSSPASRA</sequence>
<dbReference type="RefSeq" id="XP_033379586.1">
    <property type="nucleotide sequence ID" value="XM_033528944.1"/>
</dbReference>
<name>A0A6A5XEL8_9PLEO</name>
<dbReference type="AlphaFoldDB" id="A0A6A5XEL8"/>
<reference evidence="2" key="1">
    <citation type="journal article" date="2020" name="Stud. Mycol.">
        <title>101 Dothideomycetes genomes: a test case for predicting lifestyles and emergence of pathogens.</title>
        <authorList>
            <person name="Haridas S."/>
            <person name="Albert R."/>
            <person name="Binder M."/>
            <person name="Bloem J."/>
            <person name="Labutti K."/>
            <person name="Salamov A."/>
            <person name="Andreopoulos B."/>
            <person name="Baker S."/>
            <person name="Barry K."/>
            <person name="Bills G."/>
            <person name="Bluhm B."/>
            <person name="Cannon C."/>
            <person name="Castanera R."/>
            <person name="Culley D."/>
            <person name="Daum C."/>
            <person name="Ezra D."/>
            <person name="Gonzalez J."/>
            <person name="Henrissat B."/>
            <person name="Kuo A."/>
            <person name="Liang C."/>
            <person name="Lipzen A."/>
            <person name="Lutzoni F."/>
            <person name="Magnuson J."/>
            <person name="Mondo S."/>
            <person name="Nolan M."/>
            <person name="Ohm R."/>
            <person name="Pangilinan J."/>
            <person name="Park H.-J."/>
            <person name="Ramirez L."/>
            <person name="Alfaro M."/>
            <person name="Sun H."/>
            <person name="Tritt A."/>
            <person name="Yoshinaga Y."/>
            <person name="Zwiers L.-H."/>
            <person name="Turgeon B."/>
            <person name="Goodwin S."/>
            <person name="Spatafora J."/>
            <person name="Crous P."/>
            <person name="Grigoriev I."/>
        </authorList>
    </citation>
    <scope>NUCLEOTIDE SEQUENCE</scope>
    <source>
        <strain evidence="2">CBS 175.79</strain>
    </source>
</reference>
<proteinExistence type="predicted"/>
<evidence type="ECO:0000256" key="1">
    <source>
        <dbReference type="SAM" id="MobiDB-lite"/>
    </source>
</evidence>
<dbReference type="GeneID" id="54286341"/>
<feature type="region of interest" description="Disordered" evidence="1">
    <location>
        <begin position="55"/>
        <end position="77"/>
    </location>
</feature>
<dbReference type="Proteomes" id="UP000799778">
    <property type="component" value="Unassembled WGS sequence"/>
</dbReference>
<gene>
    <name evidence="2" type="ORF">BU24DRAFT_426329</name>
</gene>
<feature type="compositionally biased region" description="Low complexity" evidence="1">
    <location>
        <begin position="31"/>
        <end position="41"/>
    </location>
</feature>
<evidence type="ECO:0000313" key="3">
    <source>
        <dbReference type="Proteomes" id="UP000799778"/>
    </source>
</evidence>
<accession>A0A6A5XEL8</accession>
<feature type="compositionally biased region" description="Basic and acidic residues" evidence="1">
    <location>
        <begin position="58"/>
        <end position="68"/>
    </location>
</feature>
<dbReference type="EMBL" id="ML978074">
    <property type="protein sequence ID" value="KAF2011247.1"/>
    <property type="molecule type" value="Genomic_DNA"/>
</dbReference>
<organism evidence="2 3">
    <name type="scientific">Aaosphaeria arxii CBS 175.79</name>
    <dbReference type="NCBI Taxonomy" id="1450172"/>
    <lineage>
        <taxon>Eukaryota</taxon>
        <taxon>Fungi</taxon>
        <taxon>Dikarya</taxon>
        <taxon>Ascomycota</taxon>
        <taxon>Pezizomycotina</taxon>
        <taxon>Dothideomycetes</taxon>
        <taxon>Pleosporomycetidae</taxon>
        <taxon>Pleosporales</taxon>
        <taxon>Pleosporales incertae sedis</taxon>
        <taxon>Aaosphaeria</taxon>
    </lineage>
</organism>